<feature type="transmembrane region" description="Helical" evidence="2">
    <location>
        <begin position="79"/>
        <end position="101"/>
    </location>
</feature>
<organism evidence="3 4">
    <name type="scientific">Ruminococcus hominis</name>
    <dbReference type="NCBI Taxonomy" id="2763065"/>
    <lineage>
        <taxon>Bacteria</taxon>
        <taxon>Bacillati</taxon>
        <taxon>Bacillota</taxon>
        <taxon>Clostridia</taxon>
        <taxon>Eubacteriales</taxon>
        <taxon>Oscillospiraceae</taxon>
        <taxon>Ruminococcus</taxon>
    </lineage>
</organism>
<keyword evidence="2" id="KW-1133">Transmembrane helix</keyword>
<keyword evidence="4" id="KW-1185">Reference proteome</keyword>
<dbReference type="EMBL" id="JACOPE010000001">
    <property type="protein sequence ID" value="MBC5682735.1"/>
    <property type="molecule type" value="Genomic_DNA"/>
</dbReference>
<keyword evidence="1" id="KW-0175">Coiled coil</keyword>
<evidence type="ECO:0000256" key="2">
    <source>
        <dbReference type="SAM" id="Phobius"/>
    </source>
</evidence>
<name>A0ABR7G764_9FIRM</name>
<comment type="caution">
    <text evidence="3">The sequence shown here is derived from an EMBL/GenBank/DDBJ whole genome shotgun (WGS) entry which is preliminary data.</text>
</comment>
<accession>A0ABR7G764</accession>
<feature type="transmembrane region" description="Helical" evidence="2">
    <location>
        <begin position="46"/>
        <end position="73"/>
    </location>
</feature>
<evidence type="ECO:0000313" key="3">
    <source>
        <dbReference type="EMBL" id="MBC5682735.1"/>
    </source>
</evidence>
<dbReference type="RefSeq" id="WP_186864616.1">
    <property type="nucleotide sequence ID" value="NZ_JACOPE010000001.1"/>
</dbReference>
<dbReference type="Proteomes" id="UP000631576">
    <property type="component" value="Unassembled WGS sequence"/>
</dbReference>
<keyword evidence="2" id="KW-0812">Transmembrane</keyword>
<gene>
    <name evidence="3" type="ORF">H8S40_03985</name>
</gene>
<evidence type="ECO:0000313" key="4">
    <source>
        <dbReference type="Proteomes" id="UP000631576"/>
    </source>
</evidence>
<proteinExistence type="predicted"/>
<evidence type="ECO:0000256" key="1">
    <source>
        <dbReference type="SAM" id="Coils"/>
    </source>
</evidence>
<sequence>MGKDSKKKMKIQSQEALQVVQAVIDDADQALKDTSRKMKDSQLGKVAATTGMLTVGGTIGSSIAGLGLGAVGATAAGSVLTLSSLLASPVVVLGGIGIGVASHIKNKKMQEAKELLYKDAIAKQNAILKALNEEKNADKERIEYLTQINILLKEAIEDLRNDLGGAPC</sequence>
<feature type="coiled-coil region" evidence="1">
    <location>
        <begin position="121"/>
        <end position="148"/>
    </location>
</feature>
<protein>
    <submittedName>
        <fullName evidence="3">Uncharacterized protein</fullName>
    </submittedName>
</protein>
<keyword evidence="2" id="KW-0472">Membrane</keyword>
<reference evidence="3 4" key="1">
    <citation type="submission" date="2020-08" db="EMBL/GenBank/DDBJ databases">
        <title>Genome public.</title>
        <authorList>
            <person name="Liu C."/>
            <person name="Sun Q."/>
        </authorList>
    </citation>
    <scope>NUCLEOTIDE SEQUENCE [LARGE SCALE GENOMIC DNA]</scope>
    <source>
        <strain evidence="3 4">NSJ-13</strain>
    </source>
</reference>